<evidence type="ECO:0000313" key="2">
    <source>
        <dbReference type="EMBL" id="MBE6060267.1"/>
    </source>
</evidence>
<dbReference type="Gene3D" id="3.60.10.10">
    <property type="entry name" value="Endonuclease/exonuclease/phosphatase"/>
    <property type="match status" value="1"/>
</dbReference>
<accession>A0A927ZJ02</accession>
<feature type="non-terminal residue" evidence="2">
    <location>
        <position position="264"/>
    </location>
</feature>
<dbReference type="EMBL" id="SVCM01000098">
    <property type="protein sequence ID" value="MBE6060267.1"/>
    <property type="molecule type" value="Genomic_DNA"/>
</dbReference>
<feature type="domain" description="Endonuclease/exonuclease/phosphatase" evidence="1">
    <location>
        <begin position="45"/>
        <end position="239"/>
    </location>
</feature>
<dbReference type="InterPro" id="IPR005135">
    <property type="entry name" value="Endo/exonuclease/phosphatase"/>
</dbReference>
<name>A0A927ZJ02_9CLOT</name>
<dbReference type="GO" id="GO:0004519">
    <property type="term" value="F:endonuclease activity"/>
    <property type="evidence" value="ECO:0007669"/>
    <property type="project" value="UniProtKB-KW"/>
</dbReference>
<keyword evidence="2" id="KW-0540">Nuclease</keyword>
<proteinExistence type="predicted"/>
<dbReference type="Proteomes" id="UP000768462">
    <property type="component" value="Unassembled WGS sequence"/>
</dbReference>
<dbReference type="SUPFAM" id="SSF56219">
    <property type="entry name" value="DNase I-like"/>
    <property type="match status" value="1"/>
</dbReference>
<comment type="caution">
    <text evidence="2">The sequence shown here is derived from an EMBL/GenBank/DDBJ whole genome shotgun (WGS) entry which is preliminary data.</text>
</comment>
<keyword evidence="2" id="KW-0255">Endonuclease</keyword>
<dbReference type="AlphaFoldDB" id="A0A927ZJ02"/>
<reference evidence="2" key="1">
    <citation type="submission" date="2019-04" db="EMBL/GenBank/DDBJ databases">
        <title>Evolution of Biomass-Degrading Anaerobic Consortia Revealed by Metagenomics.</title>
        <authorList>
            <person name="Peng X."/>
        </authorList>
    </citation>
    <scope>NUCLEOTIDE SEQUENCE</scope>
    <source>
        <strain evidence="2">SIG254</strain>
    </source>
</reference>
<organism evidence="2 3">
    <name type="scientific">Clostridium sulfidigenes</name>
    <dbReference type="NCBI Taxonomy" id="318464"/>
    <lineage>
        <taxon>Bacteria</taxon>
        <taxon>Bacillati</taxon>
        <taxon>Bacillota</taxon>
        <taxon>Clostridia</taxon>
        <taxon>Eubacteriales</taxon>
        <taxon>Clostridiaceae</taxon>
        <taxon>Clostridium</taxon>
    </lineage>
</organism>
<dbReference type="Pfam" id="PF03372">
    <property type="entry name" value="Exo_endo_phos"/>
    <property type="match status" value="1"/>
</dbReference>
<sequence length="264" mass="30440">MKFASISLNGNTIYNLKNIKGNLSPELTDIISTLNDTIDEKVIGKLIDRLNSYEYDVIAAQEVLNEDAFKNKILEKGYKIYHTENLSKSTRFFSAFLVKEKWAQENNFTIENMNLDLPWYKNRFVEIFIKNSGNQIKLKLLNVHNPDDKRATLTKLMEGLNPNEENIILLGDFNAAKESQRNDESNRITKKKVIKENTTFLDDIAGRGFADMGRDDDFTYKTVGGTENKIDHVFFSDALIKTLVLDKNDKWEDVKDKVKIVREV</sequence>
<gene>
    <name evidence="2" type="ORF">E7215_08855</name>
</gene>
<dbReference type="InterPro" id="IPR036691">
    <property type="entry name" value="Endo/exonu/phosph_ase_sf"/>
</dbReference>
<evidence type="ECO:0000313" key="3">
    <source>
        <dbReference type="Proteomes" id="UP000768462"/>
    </source>
</evidence>
<keyword evidence="2" id="KW-0378">Hydrolase</keyword>
<evidence type="ECO:0000259" key="1">
    <source>
        <dbReference type="Pfam" id="PF03372"/>
    </source>
</evidence>
<protein>
    <submittedName>
        <fullName evidence="2">Endonuclease/exonuclease/phosphatase family protein</fullName>
    </submittedName>
</protein>